<name>A0A8S5LWT5_9CAUD</name>
<proteinExistence type="predicted"/>
<accession>A0A8S5LWT5</accession>
<protein>
    <submittedName>
        <fullName evidence="1">Uncharacterized protein</fullName>
    </submittedName>
</protein>
<organism evidence="1">
    <name type="scientific">Siphoviridae sp. ct3pR10</name>
    <dbReference type="NCBI Taxonomy" id="2826284"/>
    <lineage>
        <taxon>Viruses</taxon>
        <taxon>Duplodnaviria</taxon>
        <taxon>Heunggongvirae</taxon>
        <taxon>Uroviricota</taxon>
        <taxon>Caudoviricetes</taxon>
    </lineage>
</organism>
<sequence length="222" mass="24845">MNLLKETLDALKENGKTPADVRWVGRASISAKCTWEDFAKQANFEYDNSSGWMVIPADLVVVGDDWWLEREEDDVAEWWEFKAIPKVEERDSHAFSRCLDLGGEDRLRITQGRRSGYYELLQVPEGVRLKGNGASEQDGEKPSLDGRGGPRVYSFDINLRQYAGINAQDFVDLIGEKRQFAFTVKGDDGAVAKELMGTAKSVSFYGGNVVKITVEVPAEVKE</sequence>
<reference evidence="1" key="1">
    <citation type="journal article" date="2021" name="Proc. Natl. Acad. Sci. U.S.A.">
        <title>A Catalog of Tens of Thousands of Viruses from Human Metagenomes Reveals Hidden Associations with Chronic Diseases.</title>
        <authorList>
            <person name="Tisza M.J."/>
            <person name="Buck C.B."/>
        </authorList>
    </citation>
    <scope>NUCLEOTIDE SEQUENCE</scope>
    <source>
        <strain evidence="1">Ct3pR10</strain>
    </source>
</reference>
<dbReference type="EMBL" id="BK014759">
    <property type="protein sequence ID" value="DAD74428.1"/>
    <property type="molecule type" value="Genomic_DNA"/>
</dbReference>
<evidence type="ECO:0000313" key="1">
    <source>
        <dbReference type="EMBL" id="DAD74428.1"/>
    </source>
</evidence>